<organism evidence="1 2">
    <name type="scientific">Aspergillus brasiliensis (strain CBS 101740 / IMI 381727 / IBT 21946)</name>
    <dbReference type="NCBI Taxonomy" id="767769"/>
    <lineage>
        <taxon>Eukaryota</taxon>
        <taxon>Fungi</taxon>
        <taxon>Dikarya</taxon>
        <taxon>Ascomycota</taxon>
        <taxon>Pezizomycotina</taxon>
        <taxon>Eurotiomycetes</taxon>
        <taxon>Eurotiomycetidae</taxon>
        <taxon>Eurotiales</taxon>
        <taxon>Aspergillaceae</taxon>
        <taxon>Aspergillus</taxon>
        <taxon>Aspergillus subgen. Circumdati</taxon>
    </lineage>
</organism>
<dbReference type="Gene3D" id="3.30.70.100">
    <property type="match status" value="1"/>
</dbReference>
<dbReference type="GeneID" id="93569457"/>
<proteinExistence type="predicted"/>
<dbReference type="VEuPathDB" id="FungiDB:ASPBRDRAFT_116317"/>
<dbReference type="EMBL" id="KV878680">
    <property type="protein sequence ID" value="OJJ75763.1"/>
    <property type="molecule type" value="Genomic_DNA"/>
</dbReference>
<dbReference type="Proteomes" id="UP000184499">
    <property type="component" value="Unassembled WGS sequence"/>
</dbReference>
<reference evidence="2" key="1">
    <citation type="journal article" date="2017" name="Genome Biol.">
        <title>Comparative genomics reveals high biological diversity and specific adaptations in the industrially and medically important fungal genus Aspergillus.</title>
        <authorList>
            <person name="de Vries R.P."/>
            <person name="Riley R."/>
            <person name="Wiebenga A."/>
            <person name="Aguilar-Osorio G."/>
            <person name="Amillis S."/>
            <person name="Uchima C.A."/>
            <person name="Anderluh G."/>
            <person name="Asadollahi M."/>
            <person name="Askin M."/>
            <person name="Barry K."/>
            <person name="Battaglia E."/>
            <person name="Bayram O."/>
            <person name="Benocci T."/>
            <person name="Braus-Stromeyer S.A."/>
            <person name="Caldana C."/>
            <person name="Canovas D."/>
            <person name="Cerqueira G.C."/>
            <person name="Chen F."/>
            <person name="Chen W."/>
            <person name="Choi C."/>
            <person name="Clum A."/>
            <person name="Dos Santos R.A."/>
            <person name="Damasio A.R."/>
            <person name="Diallinas G."/>
            <person name="Emri T."/>
            <person name="Fekete E."/>
            <person name="Flipphi M."/>
            <person name="Freyberg S."/>
            <person name="Gallo A."/>
            <person name="Gournas C."/>
            <person name="Habgood R."/>
            <person name="Hainaut M."/>
            <person name="Harispe M.L."/>
            <person name="Henrissat B."/>
            <person name="Hilden K.S."/>
            <person name="Hope R."/>
            <person name="Hossain A."/>
            <person name="Karabika E."/>
            <person name="Karaffa L."/>
            <person name="Karanyi Z."/>
            <person name="Krasevec N."/>
            <person name="Kuo A."/>
            <person name="Kusch H."/>
            <person name="LaButti K."/>
            <person name="Lagendijk E.L."/>
            <person name="Lapidus A."/>
            <person name="Levasseur A."/>
            <person name="Lindquist E."/>
            <person name="Lipzen A."/>
            <person name="Logrieco A.F."/>
            <person name="MacCabe A."/>
            <person name="Maekelae M.R."/>
            <person name="Malavazi I."/>
            <person name="Melin P."/>
            <person name="Meyer V."/>
            <person name="Mielnichuk N."/>
            <person name="Miskei M."/>
            <person name="Molnar A.P."/>
            <person name="Mule G."/>
            <person name="Ngan C.Y."/>
            <person name="Orejas M."/>
            <person name="Orosz E."/>
            <person name="Ouedraogo J.P."/>
            <person name="Overkamp K.M."/>
            <person name="Park H.-S."/>
            <person name="Perrone G."/>
            <person name="Piumi F."/>
            <person name="Punt P.J."/>
            <person name="Ram A.F."/>
            <person name="Ramon A."/>
            <person name="Rauscher S."/>
            <person name="Record E."/>
            <person name="Riano-Pachon D.M."/>
            <person name="Robert V."/>
            <person name="Roehrig J."/>
            <person name="Ruller R."/>
            <person name="Salamov A."/>
            <person name="Salih N.S."/>
            <person name="Samson R.A."/>
            <person name="Sandor E."/>
            <person name="Sanguinetti M."/>
            <person name="Schuetze T."/>
            <person name="Sepcic K."/>
            <person name="Shelest E."/>
            <person name="Sherlock G."/>
            <person name="Sophianopoulou V."/>
            <person name="Squina F.M."/>
            <person name="Sun H."/>
            <person name="Susca A."/>
            <person name="Todd R.B."/>
            <person name="Tsang A."/>
            <person name="Unkles S.E."/>
            <person name="van de Wiele N."/>
            <person name="van Rossen-Uffink D."/>
            <person name="Oliveira J.V."/>
            <person name="Vesth T.C."/>
            <person name="Visser J."/>
            <person name="Yu J.-H."/>
            <person name="Zhou M."/>
            <person name="Andersen M.R."/>
            <person name="Archer D.B."/>
            <person name="Baker S.E."/>
            <person name="Benoit I."/>
            <person name="Brakhage A.A."/>
            <person name="Braus G.H."/>
            <person name="Fischer R."/>
            <person name="Frisvad J.C."/>
            <person name="Goldman G.H."/>
            <person name="Houbraken J."/>
            <person name="Oakley B."/>
            <person name="Pocsi I."/>
            <person name="Scazzocchio C."/>
            <person name="Seiboth B."/>
            <person name="vanKuyk P.A."/>
            <person name="Wortman J."/>
            <person name="Dyer P.S."/>
            <person name="Grigoriev I.V."/>
        </authorList>
    </citation>
    <scope>NUCLEOTIDE SEQUENCE [LARGE SCALE GENOMIC DNA]</scope>
    <source>
        <strain evidence="2">CBS 101740 / IMI 381727 / IBT 21946</strain>
    </source>
</reference>
<sequence length="118" mass="13363">MSTTSGSISLHVTIHLKPEDVPTFWAAFTPTYDAVIAEPECTFFEVYQAPDAPGTISWVENWSATPEWLIGVQLAKPYYHEYLAVTEPLFVKPREAKLLKRVGEPFVMTKKSNGRFLE</sequence>
<name>A0A1L9UVQ8_ASPBC</name>
<evidence type="ECO:0000313" key="2">
    <source>
        <dbReference type="Proteomes" id="UP000184499"/>
    </source>
</evidence>
<protein>
    <recommendedName>
        <fullName evidence="3">ABM domain-containing protein</fullName>
    </recommendedName>
</protein>
<dbReference type="OrthoDB" id="4126315at2759"/>
<dbReference type="SUPFAM" id="SSF54909">
    <property type="entry name" value="Dimeric alpha+beta barrel"/>
    <property type="match status" value="1"/>
</dbReference>
<gene>
    <name evidence="1" type="ORF">ASPBRDRAFT_116317</name>
</gene>
<dbReference type="RefSeq" id="XP_067483010.1">
    <property type="nucleotide sequence ID" value="XM_067616969.1"/>
</dbReference>
<evidence type="ECO:0000313" key="1">
    <source>
        <dbReference type="EMBL" id="OJJ75763.1"/>
    </source>
</evidence>
<evidence type="ECO:0008006" key="3">
    <source>
        <dbReference type="Google" id="ProtNLM"/>
    </source>
</evidence>
<dbReference type="InterPro" id="IPR011008">
    <property type="entry name" value="Dimeric_a/b-barrel"/>
</dbReference>
<keyword evidence="2" id="KW-1185">Reference proteome</keyword>
<dbReference type="AlphaFoldDB" id="A0A1L9UVQ8"/>
<accession>A0A1L9UVQ8</accession>
<dbReference type="OMA" id="ITWVENW"/>